<feature type="transmembrane region" description="Helical" evidence="1">
    <location>
        <begin position="6"/>
        <end position="24"/>
    </location>
</feature>
<accession>A0A450VYH9</accession>
<feature type="transmembrane region" description="Helical" evidence="1">
    <location>
        <begin position="40"/>
        <end position="68"/>
    </location>
</feature>
<name>A0A450VYH9_9GAMM</name>
<evidence type="ECO:0000313" key="3">
    <source>
        <dbReference type="EMBL" id="VFK25698.1"/>
    </source>
</evidence>
<organism evidence="2">
    <name type="scientific">Candidatus Kentrum sp. LPFa</name>
    <dbReference type="NCBI Taxonomy" id="2126335"/>
    <lineage>
        <taxon>Bacteria</taxon>
        <taxon>Pseudomonadati</taxon>
        <taxon>Pseudomonadota</taxon>
        <taxon>Gammaproteobacteria</taxon>
        <taxon>Candidatus Kentrum</taxon>
    </lineage>
</organism>
<sequence length="218" mass="22920">MGSEMICAVSVAALFSILLVVIDISRESPFSRAALLNGPVLLYLAIVIMGNMFSTMLAPALLAPAAVADFLANTPFAPTIPDDSCFDLSPRCFLLAIIGVFGFEIVLKKINVTFSDLGVLTLKEWIGLAKKAAVAHAVNVGAWERERKAQAVAQRAVTLSDEIINAYLIDLMGQQPLAQLEAAATAGNADPKLVKALALAKKSLAAASAIPVQEVDGD</sequence>
<dbReference type="EMBL" id="CAADFM010000028">
    <property type="protein sequence ID" value="VFK09848.1"/>
    <property type="molecule type" value="Genomic_DNA"/>
</dbReference>
<reference evidence="2" key="1">
    <citation type="submission" date="2019-02" db="EMBL/GenBank/DDBJ databases">
        <authorList>
            <person name="Gruber-Vodicka R. H."/>
            <person name="Seah K. B. B."/>
        </authorList>
    </citation>
    <scope>NUCLEOTIDE SEQUENCE</scope>
    <source>
        <strain evidence="2">BECK_S312</strain>
        <strain evidence="3">BECK_S426</strain>
    </source>
</reference>
<dbReference type="EMBL" id="CAADFP010000024">
    <property type="protein sequence ID" value="VFK25698.1"/>
    <property type="molecule type" value="Genomic_DNA"/>
</dbReference>
<evidence type="ECO:0000256" key="1">
    <source>
        <dbReference type="SAM" id="Phobius"/>
    </source>
</evidence>
<keyword evidence="1" id="KW-0812">Transmembrane</keyword>
<keyword evidence="1" id="KW-0472">Membrane</keyword>
<keyword evidence="1" id="KW-1133">Transmembrane helix</keyword>
<proteinExistence type="predicted"/>
<gene>
    <name evidence="2" type="ORF">BECKLPF1236A_GA0070988_1002811</name>
    <name evidence="3" type="ORF">BECKLPF1236C_GA0070990_1002412</name>
</gene>
<dbReference type="AlphaFoldDB" id="A0A450VYH9"/>
<protein>
    <submittedName>
        <fullName evidence="2">Uncharacterized protein</fullName>
    </submittedName>
</protein>
<evidence type="ECO:0000313" key="2">
    <source>
        <dbReference type="EMBL" id="VFK09848.1"/>
    </source>
</evidence>